<dbReference type="InterPro" id="IPR005331">
    <property type="entry name" value="Sulfotransferase"/>
</dbReference>
<dbReference type="Pfam" id="PF03567">
    <property type="entry name" value="Sulfotransfer_2"/>
    <property type="match status" value="1"/>
</dbReference>
<evidence type="ECO:0000313" key="11">
    <source>
        <dbReference type="RefSeq" id="XP_006822184.1"/>
    </source>
</evidence>
<comment type="subcellular location">
    <subcellularLocation>
        <location evidence="1 9">Golgi apparatus membrane</location>
        <topology evidence="1 9">Single-pass type II membrane protein</topology>
    </subcellularLocation>
</comment>
<keyword evidence="8 9" id="KW-0325">Glycoprotein</keyword>
<evidence type="ECO:0000313" key="10">
    <source>
        <dbReference type="Proteomes" id="UP000694865"/>
    </source>
</evidence>
<dbReference type="RefSeq" id="XP_006822184.1">
    <property type="nucleotide sequence ID" value="XM_006822121.1"/>
</dbReference>
<keyword evidence="4" id="KW-0812">Transmembrane</keyword>
<keyword evidence="3 9" id="KW-0808">Transferase</keyword>
<evidence type="ECO:0000256" key="6">
    <source>
        <dbReference type="ARBA" id="ARBA00023034"/>
    </source>
</evidence>
<keyword evidence="5" id="KW-1133">Transmembrane helix</keyword>
<dbReference type="EC" id="2.8.2.-" evidence="9"/>
<sequence length="267" mass="31374">MEEIQKKRKGLIKKICAGIQPGANGYYKPLGNKMLIFNDQYKFLYCKVPKVAGTSWRRVLLVLTGVLNSTAKVPGFNVYQQNYPSISQYKNNRRNYTSFVFVRHPFHRLLSAYRNKLEKTVPLGFEKIAKQIISQYRHNTSFDNTNSEANVSFPEFIQFLLNFKSKSNLNKHYDFQHKCCAVCEYSYDFIGHFENIVEESNYLLHSLGITRVSFPEHDVYDHATNSTNNTTYMKYYSQVPSRDIIELYKLYEMDFKLFGYPFPKELV</sequence>
<keyword evidence="10" id="KW-1185">Reference proteome</keyword>
<keyword evidence="9" id="KW-0119">Carbohydrate metabolism</keyword>
<dbReference type="Proteomes" id="UP000694865">
    <property type="component" value="Unplaced"/>
</dbReference>
<comment type="similarity">
    <text evidence="2 9">Belongs to the sulfotransferase 2 family.</text>
</comment>
<evidence type="ECO:0000256" key="5">
    <source>
        <dbReference type="ARBA" id="ARBA00022989"/>
    </source>
</evidence>
<protein>
    <recommendedName>
        <fullName evidence="9">Carbohydrate sulfotransferase</fullName>
        <ecNumber evidence="9">2.8.2.-</ecNumber>
    </recommendedName>
</protein>
<accession>A0ABM0MQ93</accession>
<dbReference type="InterPro" id="IPR018011">
    <property type="entry name" value="Carb_sulfotrans_8-10"/>
</dbReference>
<gene>
    <name evidence="11" type="primary">LOC102809924</name>
</gene>
<evidence type="ECO:0000256" key="3">
    <source>
        <dbReference type="ARBA" id="ARBA00022679"/>
    </source>
</evidence>
<reference evidence="11" key="1">
    <citation type="submission" date="2025-08" db="UniProtKB">
        <authorList>
            <consortium name="RefSeq"/>
        </authorList>
    </citation>
    <scope>IDENTIFICATION</scope>
    <source>
        <tissue evidence="11">Testes</tissue>
    </source>
</reference>
<evidence type="ECO:0000256" key="1">
    <source>
        <dbReference type="ARBA" id="ARBA00004323"/>
    </source>
</evidence>
<dbReference type="GeneID" id="102809924"/>
<organism evidence="10 11">
    <name type="scientific">Saccoglossus kowalevskii</name>
    <name type="common">Acorn worm</name>
    <dbReference type="NCBI Taxonomy" id="10224"/>
    <lineage>
        <taxon>Eukaryota</taxon>
        <taxon>Metazoa</taxon>
        <taxon>Hemichordata</taxon>
        <taxon>Enteropneusta</taxon>
        <taxon>Harrimaniidae</taxon>
        <taxon>Saccoglossus</taxon>
    </lineage>
</organism>
<dbReference type="PANTHER" id="PTHR12137:SF54">
    <property type="entry name" value="CARBOHYDRATE SULFOTRANSFERASE"/>
    <property type="match status" value="1"/>
</dbReference>
<evidence type="ECO:0000256" key="4">
    <source>
        <dbReference type="ARBA" id="ARBA00022692"/>
    </source>
</evidence>
<evidence type="ECO:0000256" key="9">
    <source>
        <dbReference type="RuleBase" id="RU364020"/>
    </source>
</evidence>
<keyword evidence="6 9" id="KW-0333">Golgi apparatus</keyword>
<dbReference type="PANTHER" id="PTHR12137">
    <property type="entry name" value="CARBOHYDRATE SULFOTRANSFERASE"/>
    <property type="match status" value="1"/>
</dbReference>
<evidence type="ECO:0000256" key="2">
    <source>
        <dbReference type="ARBA" id="ARBA00006339"/>
    </source>
</evidence>
<name>A0ABM0MQ93_SACKO</name>
<keyword evidence="9" id="KW-0735">Signal-anchor</keyword>
<proteinExistence type="inferred from homology"/>
<evidence type="ECO:0000256" key="7">
    <source>
        <dbReference type="ARBA" id="ARBA00023136"/>
    </source>
</evidence>
<evidence type="ECO:0000256" key="8">
    <source>
        <dbReference type="ARBA" id="ARBA00023180"/>
    </source>
</evidence>
<keyword evidence="7" id="KW-0472">Membrane</keyword>